<evidence type="ECO:0000256" key="1">
    <source>
        <dbReference type="SAM" id="MobiDB-lite"/>
    </source>
</evidence>
<keyword evidence="3" id="KW-1185">Reference proteome</keyword>
<accession>F2R0I5</accession>
<name>F2R0I5_KOMPC</name>
<gene>
    <name evidence="2" type="ordered locus">PP7435_Chr4-1014</name>
</gene>
<sequence>MRMWQTEDYLRPSISELVRNIGTDSPFCWRSYFIRLWRIAIPVAADDEDSKSVAMELGEHTGFDGVAFVLLLCRGDRSLEHLSFAKKSKPKYNEITSTNKSKPASHNPELMLRKLGERGGETYA</sequence>
<dbReference type="Proteomes" id="UP000006853">
    <property type="component" value="Chromosome 4"/>
</dbReference>
<dbReference type="EMBL" id="FR839631">
    <property type="protein sequence ID" value="CCA41163.1"/>
    <property type="molecule type" value="Genomic_DNA"/>
</dbReference>
<reference evidence="2 3" key="3">
    <citation type="journal article" date="2016" name="FEMS Yeast Res.">
        <title>Curation of the genome annotation of Pichia pastoris (Komagataella phaffii) CBS7435 from gene level to protein function.</title>
        <authorList>
            <person name="Valli M."/>
            <person name="Tatto N.E."/>
            <person name="Peymann A."/>
            <person name="Gruber C."/>
            <person name="Landes N."/>
            <person name="Ekker H."/>
            <person name="Thallinger G.G."/>
            <person name="Mattanovich D."/>
            <person name="Gasser B."/>
            <person name="Graf A.B."/>
        </authorList>
    </citation>
    <scope>GENOME REANNOTATION</scope>
    <source>
        <strain evidence="2 3">ATCC 76273 / CBS 7435 / CECT 11047 / NRRL Y-11430 / Wegner 21-1</strain>
    </source>
</reference>
<dbReference type="AlphaFoldDB" id="F2R0I5"/>
<evidence type="ECO:0000313" key="2">
    <source>
        <dbReference type="EMBL" id="CCA41163.1"/>
    </source>
</evidence>
<dbReference type="HOGENOM" id="CLU_2004752_0_0_1"/>
<proteinExistence type="predicted"/>
<feature type="compositionally biased region" description="Polar residues" evidence="1">
    <location>
        <begin position="94"/>
        <end position="104"/>
    </location>
</feature>
<reference evidence="2 3" key="1">
    <citation type="journal article" date="2011" name="J. Biotechnol.">
        <title>High-quality genome sequence of Pichia pastoris CBS7435.</title>
        <authorList>
            <person name="Kuberl A."/>
            <person name="Schneider J."/>
            <person name="Thallinger G.G."/>
            <person name="Anderl I."/>
            <person name="Wibberg D."/>
            <person name="Hajek T."/>
            <person name="Jaenicke S."/>
            <person name="Brinkrolf K."/>
            <person name="Goesmann A."/>
            <person name="Szczepanowski R."/>
            <person name="Puhler A."/>
            <person name="Schwab H."/>
            <person name="Glieder A."/>
            <person name="Pichler H."/>
        </authorList>
    </citation>
    <scope>NUCLEOTIDE SEQUENCE [LARGE SCALE GENOMIC DNA]</scope>
    <source>
        <strain evidence="3">ATCC 76273 / CBS 7435 / CECT 11047 / NRRL Y-11430 / Wegner 21-1</strain>
    </source>
</reference>
<feature type="compositionally biased region" description="Basic and acidic residues" evidence="1">
    <location>
        <begin position="111"/>
        <end position="124"/>
    </location>
</feature>
<protein>
    <submittedName>
        <fullName evidence="2">Uncharacterized protein</fullName>
    </submittedName>
</protein>
<reference key="2">
    <citation type="submission" date="2011-04" db="EMBL/GenBank/DDBJ databases">
        <title>High-quality genome sequence of Pichia pastoris CBS 7435.</title>
        <authorList>
            <person name="Kueberl A."/>
            <person name="Schneider J."/>
            <person name="Thallinger G.G."/>
            <person name="Anderl I."/>
            <person name="Wibberg D."/>
            <person name="Hajek T."/>
            <person name="Jaenicke S."/>
            <person name="Brinkrolf K."/>
            <person name="Goesmann A."/>
            <person name="Szczepanowski R."/>
            <person name="Puehler A."/>
            <person name="Schwab H."/>
            <person name="Glieder A."/>
            <person name="Pichler H."/>
        </authorList>
    </citation>
    <scope>NUCLEOTIDE SEQUENCE</scope>
    <source>
        <strain>CBS 7435</strain>
    </source>
</reference>
<organism evidence="2 3">
    <name type="scientific">Komagataella phaffii (strain ATCC 76273 / CBS 7435 / CECT 11047 / NRRL Y-11430 / Wegner 21-1)</name>
    <name type="common">Yeast</name>
    <name type="synonym">Pichia pastoris</name>
    <dbReference type="NCBI Taxonomy" id="981350"/>
    <lineage>
        <taxon>Eukaryota</taxon>
        <taxon>Fungi</taxon>
        <taxon>Dikarya</taxon>
        <taxon>Ascomycota</taxon>
        <taxon>Saccharomycotina</taxon>
        <taxon>Pichiomycetes</taxon>
        <taxon>Pichiales</taxon>
        <taxon>Pichiaceae</taxon>
        <taxon>Komagataella</taxon>
    </lineage>
</organism>
<evidence type="ECO:0000313" key="3">
    <source>
        <dbReference type="Proteomes" id="UP000006853"/>
    </source>
</evidence>
<feature type="region of interest" description="Disordered" evidence="1">
    <location>
        <begin position="93"/>
        <end position="124"/>
    </location>
</feature>